<dbReference type="Pfam" id="PF07051">
    <property type="entry name" value="OCIA"/>
    <property type="match status" value="1"/>
</dbReference>
<organism evidence="4 5">
    <name type="scientific">Strigamia maritima</name>
    <name type="common">European centipede</name>
    <name type="synonym">Geophilus maritimus</name>
    <dbReference type="NCBI Taxonomy" id="126957"/>
    <lineage>
        <taxon>Eukaryota</taxon>
        <taxon>Metazoa</taxon>
        <taxon>Ecdysozoa</taxon>
        <taxon>Arthropoda</taxon>
        <taxon>Myriapoda</taxon>
        <taxon>Chilopoda</taxon>
        <taxon>Pleurostigmophora</taxon>
        <taxon>Geophilomorpha</taxon>
        <taxon>Linotaeniidae</taxon>
        <taxon>Strigamia</taxon>
    </lineage>
</organism>
<dbReference type="PhylomeDB" id="T1ITZ0"/>
<proteinExistence type="predicted"/>
<accession>T1ITZ0</accession>
<feature type="transmembrane region" description="Helical" evidence="2">
    <location>
        <begin position="34"/>
        <end position="57"/>
    </location>
</feature>
<keyword evidence="2" id="KW-1133">Transmembrane helix</keyword>
<keyword evidence="5" id="KW-1185">Reference proteome</keyword>
<reference evidence="4" key="2">
    <citation type="submission" date="2015-02" db="UniProtKB">
        <authorList>
            <consortium name="EnsemblMetazoa"/>
        </authorList>
    </citation>
    <scope>IDENTIFICATION</scope>
</reference>
<dbReference type="EnsemblMetazoa" id="SMAR004601-RA">
    <property type="protein sequence ID" value="SMAR004601-PA"/>
    <property type="gene ID" value="SMAR004601"/>
</dbReference>
<sequence length="198" mass="21982">MEKIPSTAVPYPQLPKGLSCEEIRVLRECERESLYYRCAPFSAIAMGGVVYAGKYGFLGANSFWAVVIKVMAAGFAGFAFGKLTYRQQCLEKLMKLPNSDLGESIKRMQAKGILHLIHESAKDKDSRTRKMKSDEKSDHISESTDGISGESGDAQNNGVSTDDFFIPEVIKYIKRAQLPTSPEPVGQKKGKYGDEWDE</sequence>
<feature type="compositionally biased region" description="Basic and acidic residues" evidence="1">
    <location>
        <begin position="121"/>
        <end position="142"/>
    </location>
</feature>
<evidence type="ECO:0000313" key="4">
    <source>
        <dbReference type="EnsemblMetazoa" id="SMAR004601-PA"/>
    </source>
</evidence>
<keyword evidence="2" id="KW-0472">Membrane</keyword>
<dbReference type="eggNOG" id="ENOG502RXQR">
    <property type="taxonomic scope" value="Eukaryota"/>
</dbReference>
<reference evidence="5" key="1">
    <citation type="submission" date="2011-05" db="EMBL/GenBank/DDBJ databases">
        <authorList>
            <person name="Richards S.R."/>
            <person name="Qu J."/>
            <person name="Jiang H."/>
            <person name="Jhangiani S.N."/>
            <person name="Agravi P."/>
            <person name="Goodspeed R."/>
            <person name="Gross S."/>
            <person name="Mandapat C."/>
            <person name="Jackson L."/>
            <person name="Mathew T."/>
            <person name="Pu L."/>
            <person name="Thornton R."/>
            <person name="Saada N."/>
            <person name="Wilczek-Boney K.B."/>
            <person name="Lee S."/>
            <person name="Kovar C."/>
            <person name="Wu Y."/>
            <person name="Scherer S.E."/>
            <person name="Worley K.C."/>
            <person name="Muzny D.M."/>
            <person name="Gibbs R."/>
        </authorList>
    </citation>
    <scope>NUCLEOTIDE SEQUENCE</scope>
    <source>
        <strain evidence="5">Brora</strain>
    </source>
</reference>
<dbReference type="STRING" id="126957.T1ITZ0"/>
<dbReference type="EMBL" id="JH431506">
    <property type="status" value="NOT_ANNOTATED_CDS"/>
    <property type="molecule type" value="Genomic_DNA"/>
</dbReference>
<feature type="region of interest" description="Disordered" evidence="1">
    <location>
        <begin position="176"/>
        <end position="198"/>
    </location>
</feature>
<dbReference type="AlphaFoldDB" id="T1ITZ0"/>
<keyword evidence="2" id="KW-0812">Transmembrane</keyword>
<dbReference type="PANTHER" id="PTHR13336">
    <property type="entry name" value="OVARIAN CARCINOMA IMMUNOREACTIVE ANTIGEN"/>
    <property type="match status" value="1"/>
</dbReference>
<protein>
    <recommendedName>
        <fullName evidence="3">OCIA domain-containing protein</fullName>
    </recommendedName>
</protein>
<evidence type="ECO:0000256" key="2">
    <source>
        <dbReference type="SAM" id="Phobius"/>
    </source>
</evidence>
<evidence type="ECO:0000256" key="1">
    <source>
        <dbReference type="SAM" id="MobiDB-lite"/>
    </source>
</evidence>
<dbReference type="Proteomes" id="UP000014500">
    <property type="component" value="Unassembled WGS sequence"/>
</dbReference>
<dbReference type="HOGENOM" id="CLU_1379710_0_0_1"/>
<evidence type="ECO:0000313" key="5">
    <source>
        <dbReference type="Proteomes" id="UP000014500"/>
    </source>
</evidence>
<feature type="transmembrane region" description="Helical" evidence="2">
    <location>
        <begin position="63"/>
        <end position="85"/>
    </location>
</feature>
<dbReference type="InterPro" id="IPR009764">
    <property type="entry name" value="OCIA_dom"/>
</dbReference>
<evidence type="ECO:0000259" key="3">
    <source>
        <dbReference type="Pfam" id="PF07051"/>
    </source>
</evidence>
<dbReference type="GO" id="GO:0005768">
    <property type="term" value="C:endosome"/>
    <property type="evidence" value="ECO:0007669"/>
    <property type="project" value="TreeGrafter"/>
</dbReference>
<name>T1ITZ0_STRMM</name>
<dbReference type="PANTHER" id="PTHR13336:SF3">
    <property type="entry name" value="OCIA DOMAIN-CONTAINING PROTEIN 1"/>
    <property type="match status" value="1"/>
</dbReference>
<dbReference type="InterPro" id="IPR040187">
    <property type="entry name" value="OCAD1/2"/>
</dbReference>
<feature type="region of interest" description="Disordered" evidence="1">
    <location>
        <begin position="121"/>
        <end position="160"/>
    </location>
</feature>
<feature type="domain" description="OCIA" evidence="3">
    <location>
        <begin position="19"/>
        <end position="99"/>
    </location>
</feature>